<dbReference type="AlphaFoldDB" id="A0A9K3J5E6"/>
<dbReference type="Proteomes" id="UP000215914">
    <property type="component" value="Unassembled WGS sequence"/>
</dbReference>
<dbReference type="EMBL" id="MNCJ02000319">
    <property type="protein sequence ID" value="KAF5808617.1"/>
    <property type="molecule type" value="Genomic_DNA"/>
</dbReference>
<protein>
    <submittedName>
        <fullName evidence="2">Uncharacterized protein</fullName>
    </submittedName>
</protein>
<organism evidence="2 3">
    <name type="scientific">Helianthus annuus</name>
    <name type="common">Common sunflower</name>
    <dbReference type="NCBI Taxonomy" id="4232"/>
    <lineage>
        <taxon>Eukaryota</taxon>
        <taxon>Viridiplantae</taxon>
        <taxon>Streptophyta</taxon>
        <taxon>Embryophyta</taxon>
        <taxon>Tracheophyta</taxon>
        <taxon>Spermatophyta</taxon>
        <taxon>Magnoliopsida</taxon>
        <taxon>eudicotyledons</taxon>
        <taxon>Gunneridae</taxon>
        <taxon>Pentapetalae</taxon>
        <taxon>asterids</taxon>
        <taxon>campanulids</taxon>
        <taxon>Asterales</taxon>
        <taxon>Asteraceae</taxon>
        <taxon>Asteroideae</taxon>
        <taxon>Heliantheae alliance</taxon>
        <taxon>Heliantheae</taxon>
        <taxon>Helianthus</taxon>
    </lineage>
</organism>
<name>A0A9K3J5E6_HELAN</name>
<accession>A0A9K3J5E6</accession>
<evidence type="ECO:0000313" key="3">
    <source>
        <dbReference type="Proteomes" id="UP000215914"/>
    </source>
</evidence>
<gene>
    <name evidence="2" type="ORF">HanXRQr2_Chr04g0147591</name>
</gene>
<evidence type="ECO:0000313" key="2">
    <source>
        <dbReference type="EMBL" id="KAF5808617.1"/>
    </source>
</evidence>
<keyword evidence="1" id="KW-0472">Membrane</keyword>
<keyword evidence="3" id="KW-1185">Reference proteome</keyword>
<keyword evidence="1" id="KW-0812">Transmembrane</keyword>
<evidence type="ECO:0000256" key="1">
    <source>
        <dbReference type="SAM" id="Phobius"/>
    </source>
</evidence>
<comment type="caution">
    <text evidence="2">The sequence shown here is derived from an EMBL/GenBank/DDBJ whole genome shotgun (WGS) entry which is preliminary data.</text>
</comment>
<proteinExistence type="predicted"/>
<reference evidence="2" key="2">
    <citation type="submission" date="2020-06" db="EMBL/GenBank/DDBJ databases">
        <title>Helianthus annuus Genome sequencing and assembly Release 2.</title>
        <authorList>
            <person name="Gouzy J."/>
            <person name="Langlade N."/>
            <person name="Munos S."/>
        </authorList>
    </citation>
    <scope>NUCLEOTIDE SEQUENCE</scope>
    <source>
        <tissue evidence="2">Leaves</tissue>
    </source>
</reference>
<reference evidence="2" key="1">
    <citation type="journal article" date="2017" name="Nature">
        <title>The sunflower genome provides insights into oil metabolism, flowering and Asterid evolution.</title>
        <authorList>
            <person name="Badouin H."/>
            <person name="Gouzy J."/>
            <person name="Grassa C.J."/>
            <person name="Murat F."/>
            <person name="Staton S.E."/>
            <person name="Cottret L."/>
            <person name="Lelandais-Briere C."/>
            <person name="Owens G.L."/>
            <person name="Carrere S."/>
            <person name="Mayjonade B."/>
            <person name="Legrand L."/>
            <person name="Gill N."/>
            <person name="Kane N.C."/>
            <person name="Bowers J.E."/>
            <person name="Hubner S."/>
            <person name="Bellec A."/>
            <person name="Berard A."/>
            <person name="Berges H."/>
            <person name="Blanchet N."/>
            <person name="Boniface M.C."/>
            <person name="Brunel D."/>
            <person name="Catrice O."/>
            <person name="Chaidir N."/>
            <person name="Claudel C."/>
            <person name="Donnadieu C."/>
            <person name="Faraut T."/>
            <person name="Fievet G."/>
            <person name="Helmstetter N."/>
            <person name="King M."/>
            <person name="Knapp S.J."/>
            <person name="Lai Z."/>
            <person name="Le Paslier M.C."/>
            <person name="Lippi Y."/>
            <person name="Lorenzon L."/>
            <person name="Mandel J.R."/>
            <person name="Marage G."/>
            <person name="Marchand G."/>
            <person name="Marquand E."/>
            <person name="Bret-Mestries E."/>
            <person name="Morien E."/>
            <person name="Nambeesan S."/>
            <person name="Nguyen T."/>
            <person name="Pegot-Espagnet P."/>
            <person name="Pouilly N."/>
            <person name="Raftis F."/>
            <person name="Sallet E."/>
            <person name="Schiex T."/>
            <person name="Thomas J."/>
            <person name="Vandecasteele C."/>
            <person name="Vares D."/>
            <person name="Vear F."/>
            <person name="Vautrin S."/>
            <person name="Crespi M."/>
            <person name="Mangin B."/>
            <person name="Burke J.M."/>
            <person name="Salse J."/>
            <person name="Munos S."/>
            <person name="Vincourt P."/>
            <person name="Rieseberg L.H."/>
            <person name="Langlade N.B."/>
        </authorList>
    </citation>
    <scope>NUCLEOTIDE SEQUENCE</scope>
    <source>
        <tissue evidence="2">Leaves</tissue>
    </source>
</reference>
<keyword evidence="1" id="KW-1133">Transmembrane helix</keyword>
<dbReference type="Gramene" id="mRNA:HanXRQr2_Chr04g0147591">
    <property type="protein sequence ID" value="CDS:HanXRQr2_Chr04g0147591.1"/>
    <property type="gene ID" value="HanXRQr2_Chr04g0147591"/>
</dbReference>
<feature type="transmembrane region" description="Helical" evidence="1">
    <location>
        <begin position="12"/>
        <end position="40"/>
    </location>
</feature>
<sequence length="64" mass="7925">MHYLQKKRMMLLAIWAFNGLPIWAIISNHFIELSLINIYFTRNYQLFNKMRHQYIRIKLKKKSP</sequence>